<dbReference type="Proteomes" id="UP000193834">
    <property type="component" value="Unassembled WGS sequence"/>
</dbReference>
<dbReference type="AlphaFoldDB" id="A0A1X7L5I1"/>
<feature type="domain" description="HAMP" evidence="16">
    <location>
        <begin position="184"/>
        <end position="235"/>
    </location>
</feature>
<dbReference type="InterPro" id="IPR050398">
    <property type="entry name" value="HssS/ArlS-like"/>
</dbReference>
<dbReference type="InterPro" id="IPR003661">
    <property type="entry name" value="HisK_dim/P_dom"/>
</dbReference>
<reference evidence="17 18" key="1">
    <citation type="submission" date="2017-04" db="EMBL/GenBank/DDBJ databases">
        <authorList>
            <person name="Afonso C.L."/>
            <person name="Miller P.J."/>
            <person name="Scott M.A."/>
            <person name="Spackman E."/>
            <person name="Goraichik I."/>
            <person name="Dimitrov K.M."/>
            <person name="Suarez D.L."/>
            <person name="Swayne D.E."/>
        </authorList>
    </citation>
    <scope>NUCLEOTIDE SEQUENCE [LARGE SCALE GENOMIC DNA]</scope>
    <source>
        <strain evidence="17 18">11</strain>
    </source>
</reference>
<evidence type="ECO:0000256" key="7">
    <source>
        <dbReference type="ARBA" id="ARBA00022692"/>
    </source>
</evidence>
<keyword evidence="5" id="KW-0597">Phosphoprotein</keyword>
<dbReference type="InterPro" id="IPR003660">
    <property type="entry name" value="HAMP_dom"/>
</dbReference>
<dbReference type="GO" id="GO:0005524">
    <property type="term" value="F:ATP binding"/>
    <property type="evidence" value="ECO:0007669"/>
    <property type="project" value="UniProtKB-KW"/>
</dbReference>
<organism evidence="17 18">
    <name type="scientific">Paenibacillus aquistagni</name>
    <dbReference type="NCBI Taxonomy" id="1852522"/>
    <lineage>
        <taxon>Bacteria</taxon>
        <taxon>Bacillati</taxon>
        <taxon>Bacillota</taxon>
        <taxon>Bacilli</taxon>
        <taxon>Bacillales</taxon>
        <taxon>Paenibacillaceae</taxon>
        <taxon>Paenibacillus</taxon>
    </lineage>
</organism>
<dbReference type="InterPro" id="IPR005467">
    <property type="entry name" value="His_kinase_dom"/>
</dbReference>
<sequence>MSRLGLKIFVRMSLVVMVVFALTYATNRYLLPKYMVYQHKAHLSELVGEIEKLGAEAALVQIERLAHEYDVTLIHTPYVQDENELNENVRYLLNRQGITLSKFWISSWSMEELNHDKTVMKLYNQEKLNTSFLVAFVHKEGTLFVMGDTIAHAMDPLAMANQLYVYITLGGLVLTIALSWLVARRIVKPLAKLGDTAEQISRLSFQQAEVKTGDEIEALARSINKMSANLEQSHQALQDRNDNLRTFISNISHEVKTPLALIKAYTLGMKDGLDDGTYLDVIEQQTDEIQHIVDKLLHLSRMQTEDYALEQVEFRGLLQQCLMQYKLALEQAGLAWRLQDEAEQTIVQGDAGKLLIVLDNLMSNAVSYASGTMVAGRLYNEGSTLVFCLRNHMLGRLEGEIEKLWEPFYVGEPSRHKQRSGTGLGLSIVRAILHKHGASAYLTWEDGQFSFEMKLPLADGSSDAAT</sequence>
<evidence type="ECO:0000256" key="12">
    <source>
        <dbReference type="ARBA" id="ARBA00023012"/>
    </source>
</evidence>
<dbReference type="SUPFAM" id="SSF55874">
    <property type="entry name" value="ATPase domain of HSP90 chaperone/DNA topoisomerase II/histidine kinase"/>
    <property type="match status" value="1"/>
</dbReference>
<dbReference type="GO" id="GO:0005886">
    <property type="term" value="C:plasma membrane"/>
    <property type="evidence" value="ECO:0007669"/>
    <property type="project" value="UniProtKB-SubCell"/>
</dbReference>
<keyword evidence="6" id="KW-0808">Transferase</keyword>
<keyword evidence="4" id="KW-1003">Cell membrane</keyword>
<dbReference type="SMART" id="SM00388">
    <property type="entry name" value="HisKA"/>
    <property type="match status" value="1"/>
</dbReference>
<keyword evidence="12" id="KW-0902">Two-component regulatory system</keyword>
<proteinExistence type="predicted"/>
<dbReference type="OrthoDB" id="9762826at2"/>
<dbReference type="SMART" id="SM00304">
    <property type="entry name" value="HAMP"/>
    <property type="match status" value="1"/>
</dbReference>
<dbReference type="InterPro" id="IPR003594">
    <property type="entry name" value="HATPase_dom"/>
</dbReference>
<dbReference type="RefSeq" id="WP_085495384.1">
    <property type="nucleotide sequence ID" value="NZ_FXAZ01000004.1"/>
</dbReference>
<evidence type="ECO:0000256" key="1">
    <source>
        <dbReference type="ARBA" id="ARBA00000085"/>
    </source>
</evidence>
<dbReference type="Pfam" id="PF00512">
    <property type="entry name" value="HisKA"/>
    <property type="match status" value="1"/>
</dbReference>
<dbReference type="Gene3D" id="3.30.565.10">
    <property type="entry name" value="Histidine kinase-like ATPase, C-terminal domain"/>
    <property type="match status" value="1"/>
</dbReference>
<dbReference type="PANTHER" id="PTHR45528:SF1">
    <property type="entry name" value="SENSOR HISTIDINE KINASE CPXA"/>
    <property type="match status" value="1"/>
</dbReference>
<dbReference type="SUPFAM" id="SSF47384">
    <property type="entry name" value="Homodimeric domain of signal transducing histidine kinase"/>
    <property type="match status" value="1"/>
</dbReference>
<keyword evidence="7 14" id="KW-0812">Transmembrane</keyword>
<dbReference type="InterPro" id="IPR004358">
    <property type="entry name" value="Sig_transdc_His_kin-like_C"/>
</dbReference>
<evidence type="ECO:0000256" key="13">
    <source>
        <dbReference type="ARBA" id="ARBA00023136"/>
    </source>
</evidence>
<evidence type="ECO:0000256" key="2">
    <source>
        <dbReference type="ARBA" id="ARBA00004651"/>
    </source>
</evidence>
<evidence type="ECO:0000256" key="3">
    <source>
        <dbReference type="ARBA" id="ARBA00012438"/>
    </source>
</evidence>
<evidence type="ECO:0000259" key="15">
    <source>
        <dbReference type="PROSITE" id="PS50109"/>
    </source>
</evidence>
<keyword evidence="9 17" id="KW-0418">Kinase</keyword>
<evidence type="ECO:0000256" key="5">
    <source>
        <dbReference type="ARBA" id="ARBA00022553"/>
    </source>
</evidence>
<dbReference type="Gene3D" id="1.10.287.130">
    <property type="match status" value="1"/>
</dbReference>
<gene>
    <name evidence="17" type="ORF">SAMN06295960_3017</name>
</gene>
<evidence type="ECO:0000313" key="18">
    <source>
        <dbReference type="Proteomes" id="UP000193834"/>
    </source>
</evidence>
<dbReference type="STRING" id="1852522.SAMN06295960_3017"/>
<dbReference type="EC" id="2.7.13.3" evidence="3"/>
<dbReference type="EMBL" id="FXAZ01000004">
    <property type="protein sequence ID" value="SMG49118.1"/>
    <property type="molecule type" value="Genomic_DNA"/>
</dbReference>
<dbReference type="Gene3D" id="6.10.340.10">
    <property type="match status" value="1"/>
</dbReference>
<evidence type="ECO:0000313" key="17">
    <source>
        <dbReference type="EMBL" id="SMG49118.1"/>
    </source>
</evidence>
<feature type="transmembrane region" description="Helical" evidence="14">
    <location>
        <begin position="163"/>
        <end position="183"/>
    </location>
</feature>
<dbReference type="PANTHER" id="PTHR45528">
    <property type="entry name" value="SENSOR HISTIDINE KINASE CPXA"/>
    <property type="match status" value="1"/>
</dbReference>
<dbReference type="PROSITE" id="PS50109">
    <property type="entry name" value="HIS_KIN"/>
    <property type="match status" value="1"/>
</dbReference>
<evidence type="ECO:0000256" key="14">
    <source>
        <dbReference type="SAM" id="Phobius"/>
    </source>
</evidence>
<dbReference type="SUPFAM" id="SSF158472">
    <property type="entry name" value="HAMP domain-like"/>
    <property type="match status" value="1"/>
</dbReference>
<dbReference type="Pfam" id="PF00672">
    <property type="entry name" value="HAMP"/>
    <property type="match status" value="1"/>
</dbReference>
<accession>A0A1X7L5I1</accession>
<dbReference type="PRINTS" id="PR00344">
    <property type="entry name" value="BCTRLSENSOR"/>
</dbReference>
<dbReference type="CDD" id="cd06225">
    <property type="entry name" value="HAMP"/>
    <property type="match status" value="1"/>
</dbReference>
<keyword evidence="18" id="KW-1185">Reference proteome</keyword>
<evidence type="ECO:0000256" key="8">
    <source>
        <dbReference type="ARBA" id="ARBA00022741"/>
    </source>
</evidence>
<keyword evidence="10" id="KW-0067">ATP-binding</keyword>
<protein>
    <recommendedName>
        <fullName evidence="3">histidine kinase</fullName>
        <ecNumber evidence="3">2.7.13.3</ecNumber>
    </recommendedName>
</protein>
<dbReference type="InterPro" id="IPR036097">
    <property type="entry name" value="HisK_dim/P_sf"/>
</dbReference>
<dbReference type="SMART" id="SM00387">
    <property type="entry name" value="HATPase_c"/>
    <property type="match status" value="1"/>
</dbReference>
<evidence type="ECO:0000256" key="11">
    <source>
        <dbReference type="ARBA" id="ARBA00022989"/>
    </source>
</evidence>
<comment type="catalytic activity">
    <reaction evidence="1">
        <text>ATP + protein L-histidine = ADP + protein N-phospho-L-histidine.</text>
        <dbReference type="EC" id="2.7.13.3"/>
    </reaction>
</comment>
<dbReference type="CDD" id="cd00082">
    <property type="entry name" value="HisKA"/>
    <property type="match status" value="1"/>
</dbReference>
<dbReference type="PROSITE" id="PS50885">
    <property type="entry name" value="HAMP"/>
    <property type="match status" value="1"/>
</dbReference>
<feature type="transmembrane region" description="Helical" evidence="14">
    <location>
        <begin position="12"/>
        <end position="31"/>
    </location>
</feature>
<keyword evidence="13 14" id="KW-0472">Membrane</keyword>
<evidence type="ECO:0000256" key="10">
    <source>
        <dbReference type="ARBA" id="ARBA00022840"/>
    </source>
</evidence>
<keyword evidence="11 14" id="KW-1133">Transmembrane helix</keyword>
<evidence type="ECO:0000259" key="16">
    <source>
        <dbReference type="PROSITE" id="PS50885"/>
    </source>
</evidence>
<dbReference type="Pfam" id="PF02518">
    <property type="entry name" value="HATPase_c"/>
    <property type="match status" value="1"/>
</dbReference>
<feature type="domain" description="Histidine kinase" evidence="15">
    <location>
        <begin position="250"/>
        <end position="459"/>
    </location>
</feature>
<keyword evidence="8" id="KW-0547">Nucleotide-binding</keyword>
<evidence type="ECO:0000256" key="9">
    <source>
        <dbReference type="ARBA" id="ARBA00022777"/>
    </source>
</evidence>
<name>A0A1X7L5I1_9BACL</name>
<comment type="subcellular location">
    <subcellularLocation>
        <location evidence="2">Cell membrane</location>
        <topology evidence="2">Multi-pass membrane protein</topology>
    </subcellularLocation>
</comment>
<evidence type="ECO:0000256" key="4">
    <source>
        <dbReference type="ARBA" id="ARBA00022475"/>
    </source>
</evidence>
<evidence type="ECO:0000256" key="6">
    <source>
        <dbReference type="ARBA" id="ARBA00022679"/>
    </source>
</evidence>
<dbReference type="GO" id="GO:0000155">
    <property type="term" value="F:phosphorelay sensor kinase activity"/>
    <property type="evidence" value="ECO:0007669"/>
    <property type="project" value="InterPro"/>
</dbReference>
<dbReference type="InterPro" id="IPR036890">
    <property type="entry name" value="HATPase_C_sf"/>
</dbReference>